<dbReference type="AlphaFoldDB" id="A0A9X1PP53"/>
<sequence length="88" mass="9957">MKRKVEASDLFKNEKILVYPNPGTEKIFIDTNNPDSISHLQLFTLNGKSIYKTTKNNIDVRGIESGMHILVISYKDGSQTSRKVMIGK</sequence>
<evidence type="ECO:0000313" key="3">
    <source>
        <dbReference type="Proteomes" id="UP001139000"/>
    </source>
</evidence>
<reference evidence="2" key="1">
    <citation type="submission" date="2021-12" db="EMBL/GenBank/DDBJ databases">
        <title>Novel species in genus Dyadobacter.</title>
        <authorList>
            <person name="Ma C."/>
        </authorList>
    </citation>
    <scope>NUCLEOTIDE SEQUENCE</scope>
    <source>
        <strain evidence="2">LJ419</strain>
    </source>
</reference>
<accession>A0A9X1PP53</accession>
<keyword evidence="3" id="KW-1185">Reference proteome</keyword>
<dbReference type="EMBL" id="JAJTTC010000006">
    <property type="protein sequence ID" value="MCF0063965.1"/>
    <property type="molecule type" value="Genomic_DNA"/>
</dbReference>
<organism evidence="2 3">
    <name type="scientific">Dyadobacter chenwenxiniae</name>
    <dbReference type="NCBI Taxonomy" id="2906456"/>
    <lineage>
        <taxon>Bacteria</taxon>
        <taxon>Pseudomonadati</taxon>
        <taxon>Bacteroidota</taxon>
        <taxon>Cytophagia</taxon>
        <taxon>Cytophagales</taxon>
        <taxon>Spirosomataceae</taxon>
        <taxon>Dyadobacter</taxon>
    </lineage>
</organism>
<protein>
    <submittedName>
        <fullName evidence="2">T9SS type A sorting domain-containing protein</fullName>
    </submittedName>
</protein>
<dbReference type="RefSeq" id="WP_234656882.1">
    <property type="nucleotide sequence ID" value="NZ_CP094997.1"/>
</dbReference>
<evidence type="ECO:0000313" key="2">
    <source>
        <dbReference type="EMBL" id="MCF0063965.1"/>
    </source>
</evidence>
<comment type="caution">
    <text evidence="2">The sequence shown here is derived from an EMBL/GenBank/DDBJ whole genome shotgun (WGS) entry which is preliminary data.</text>
</comment>
<dbReference type="Proteomes" id="UP001139000">
    <property type="component" value="Unassembled WGS sequence"/>
</dbReference>
<gene>
    <name evidence="2" type="ORF">LXM26_20785</name>
</gene>
<proteinExistence type="predicted"/>
<evidence type="ECO:0000259" key="1">
    <source>
        <dbReference type="Pfam" id="PF18962"/>
    </source>
</evidence>
<feature type="domain" description="Secretion system C-terminal sorting" evidence="1">
    <location>
        <begin position="18"/>
        <end position="86"/>
    </location>
</feature>
<dbReference type="Pfam" id="PF18962">
    <property type="entry name" value="Por_Secre_tail"/>
    <property type="match status" value="1"/>
</dbReference>
<name>A0A9X1PP53_9BACT</name>
<dbReference type="InterPro" id="IPR026444">
    <property type="entry name" value="Secre_tail"/>
</dbReference>
<dbReference type="NCBIfam" id="TIGR04183">
    <property type="entry name" value="Por_Secre_tail"/>
    <property type="match status" value="1"/>
</dbReference>